<reference evidence="3" key="1">
    <citation type="submission" date="2022-06" db="EMBL/GenBank/DDBJ databases">
        <authorList>
            <person name="Berger JAMES D."/>
            <person name="Berger JAMES D."/>
        </authorList>
    </citation>
    <scope>NUCLEOTIDE SEQUENCE [LARGE SCALE GENOMIC DNA]</scope>
</reference>
<dbReference type="GO" id="GO:0016746">
    <property type="term" value="F:acyltransferase activity"/>
    <property type="evidence" value="ECO:0007669"/>
    <property type="project" value="InterPro"/>
</dbReference>
<dbReference type="WBParaSite" id="TREG1_22300.1">
    <property type="protein sequence ID" value="TREG1_22300.1"/>
    <property type="gene ID" value="TREG1_22300"/>
</dbReference>
<dbReference type="Proteomes" id="UP000050795">
    <property type="component" value="Unassembled WGS sequence"/>
</dbReference>
<accession>A0AA85JIA2</accession>
<keyword evidence="1" id="KW-0812">Transmembrane</keyword>
<name>A0AA85JIA2_TRIRE</name>
<feature type="transmembrane region" description="Helical" evidence="1">
    <location>
        <begin position="421"/>
        <end position="439"/>
    </location>
</feature>
<keyword evidence="3" id="KW-1185">Reference proteome</keyword>
<dbReference type="GO" id="GO:0036149">
    <property type="term" value="P:phosphatidylinositol acyl-chain remodeling"/>
    <property type="evidence" value="ECO:0007669"/>
    <property type="project" value="TreeGrafter"/>
</dbReference>
<evidence type="ECO:0000256" key="1">
    <source>
        <dbReference type="SAM" id="Phobius"/>
    </source>
</evidence>
<dbReference type="InterPro" id="IPR002123">
    <property type="entry name" value="Plipid/glycerol_acylTrfase"/>
</dbReference>
<feature type="transmembrane region" description="Helical" evidence="1">
    <location>
        <begin position="392"/>
        <end position="415"/>
    </location>
</feature>
<reference evidence="4" key="2">
    <citation type="submission" date="2023-11" db="UniProtKB">
        <authorList>
            <consortium name="WormBaseParasite"/>
        </authorList>
    </citation>
    <scope>IDENTIFICATION</scope>
</reference>
<evidence type="ECO:0000259" key="2">
    <source>
        <dbReference type="SMART" id="SM00563"/>
    </source>
</evidence>
<feature type="transmembrane region" description="Helical" evidence="1">
    <location>
        <begin position="73"/>
        <end position="92"/>
    </location>
</feature>
<dbReference type="PANTHER" id="PTHR10983:SF16">
    <property type="entry name" value="LYSOCARDIOLIPIN ACYLTRANSFERASE 1"/>
    <property type="match status" value="1"/>
</dbReference>
<protein>
    <recommendedName>
        <fullName evidence="2">Phospholipid/glycerol acyltransferase domain-containing protein</fullName>
    </recommendedName>
</protein>
<keyword evidence="1" id="KW-0472">Membrane</keyword>
<feature type="domain" description="Phospholipid/glycerol acyltransferase" evidence="2">
    <location>
        <begin position="150"/>
        <end position="269"/>
    </location>
</feature>
<dbReference type="SUPFAM" id="SSF69593">
    <property type="entry name" value="Glycerol-3-phosphate (1)-acyltransferase"/>
    <property type="match status" value="1"/>
</dbReference>
<dbReference type="GO" id="GO:0005783">
    <property type="term" value="C:endoplasmic reticulum"/>
    <property type="evidence" value="ECO:0007669"/>
    <property type="project" value="TreeGrafter"/>
</dbReference>
<dbReference type="Pfam" id="PF01553">
    <property type="entry name" value="Acyltransferase"/>
    <property type="match status" value="1"/>
</dbReference>
<dbReference type="PANTHER" id="PTHR10983">
    <property type="entry name" value="1-ACYLGLYCEROL-3-PHOSPHATE ACYLTRANSFERASE-RELATED"/>
    <property type="match status" value="1"/>
</dbReference>
<proteinExistence type="predicted"/>
<feature type="transmembrane region" description="Helical" evidence="1">
    <location>
        <begin position="112"/>
        <end position="128"/>
    </location>
</feature>
<evidence type="ECO:0000313" key="3">
    <source>
        <dbReference type="Proteomes" id="UP000050795"/>
    </source>
</evidence>
<keyword evidence="1" id="KW-1133">Transmembrane helix</keyword>
<sequence>MDVISHKVEDIFDNAPPKHEENLVVSPINSYDRSINSESSISTGGSEASSPPCVPQPVPPNLPIDRSYGIRSLVGVGLLLFSAYVGSIFLHAPLLPLAIISPRSFRYLVDELLISWLMFAEFVIYKILGCRVRQFGDRVLPSTSCEPRSCLFILNHRTQLDWFFVWGLGDPIHRMKIILKDSLAKVPGAGWAMQCGSFIFLRRRIATDQERLQKTVTYLLDIQDSCQLLIFPEGTNLTKVSIARSDTFAEKNNLPYLRYTLHPRSTGFLHLIKLIGLDNLTEVYDVTVAYPDFLPSPEINLVHGHVPREVHYHIRRFTVKEILNGSEKHVLNDATNETLSKWLQSRWLEKEDLLKAYYAKPIGIRQFDNEISPGSRLFYVDRSEDNNNNKLMFTYFGMLNTGFWFLVMIGIVYLVCTSLSVLIYFVVIQLLFTYFTYYTDGINIWATSWITGSQETTPSPPPPPIDTISQHNNNNGFIHSAGYENVDQNKKAS</sequence>
<dbReference type="CDD" id="cd07990">
    <property type="entry name" value="LPLAT_LCLAT1-like"/>
    <property type="match status" value="1"/>
</dbReference>
<evidence type="ECO:0000313" key="4">
    <source>
        <dbReference type="WBParaSite" id="TREG1_22300.1"/>
    </source>
</evidence>
<dbReference type="AlphaFoldDB" id="A0AA85JIA2"/>
<dbReference type="SMART" id="SM00563">
    <property type="entry name" value="PlsC"/>
    <property type="match status" value="1"/>
</dbReference>
<organism evidence="3 4">
    <name type="scientific">Trichobilharzia regenti</name>
    <name type="common">Nasal bird schistosome</name>
    <dbReference type="NCBI Taxonomy" id="157069"/>
    <lineage>
        <taxon>Eukaryota</taxon>
        <taxon>Metazoa</taxon>
        <taxon>Spiralia</taxon>
        <taxon>Lophotrochozoa</taxon>
        <taxon>Platyhelminthes</taxon>
        <taxon>Trematoda</taxon>
        <taxon>Digenea</taxon>
        <taxon>Strigeidida</taxon>
        <taxon>Schistosomatoidea</taxon>
        <taxon>Schistosomatidae</taxon>
        <taxon>Trichobilharzia</taxon>
    </lineage>
</organism>